<feature type="transmembrane region" description="Helical" evidence="6">
    <location>
        <begin position="478"/>
        <end position="501"/>
    </location>
</feature>
<feature type="transmembrane region" description="Helical" evidence="6">
    <location>
        <begin position="322"/>
        <end position="346"/>
    </location>
</feature>
<feature type="transmembrane region" description="Helical" evidence="6">
    <location>
        <begin position="445"/>
        <end position="466"/>
    </location>
</feature>
<reference evidence="9" key="1">
    <citation type="journal article" date="2017" name="Nat. Ecol. Evol.">
        <title>Genome expansion and lineage-specific genetic innovations in the forest pathogenic fungi Armillaria.</title>
        <authorList>
            <person name="Sipos G."/>
            <person name="Prasanna A.N."/>
            <person name="Walter M.C."/>
            <person name="O'Connor E."/>
            <person name="Balint B."/>
            <person name="Krizsan K."/>
            <person name="Kiss B."/>
            <person name="Hess J."/>
            <person name="Varga T."/>
            <person name="Slot J."/>
            <person name="Riley R."/>
            <person name="Boka B."/>
            <person name="Rigling D."/>
            <person name="Barry K."/>
            <person name="Lee J."/>
            <person name="Mihaltcheva S."/>
            <person name="LaButti K."/>
            <person name="Lipzen A."/>
            <person name="Waldron R."/>
            <person name="Moloney N.M."/>
            <person name="Sperisen C."/>
            <person name="Kredics L."/>
            <person name="Vagvoelgyi C."/>
            <person name="Patrignani A."/>
            <person name="Fitzpatrick D."/>
            <person name="Nagy I."/>
            <person name="Doyle S."/>
            <person name="Anderson J.B."/>
            <person name="Grigoriev I.V."/>
            <person name="Gueldener U."/>
            <person name="Muensterkoetter M."/>
            <person name="Nagy L.G."/>
        </authorList>
    </citation>
    <scope>NUCLEOTIDE SEQUENCE [LARGE SCALE GENOMIC DNA]</scope>
    <source>
        <strain evidence="9">Ar21-2</strain>
    </source>
</reference>
<dbReference type="Gene3D" id="1.20.1250.20">
    <property type="entry name" value="MFS general substrate transporter like domains"/>
    <property type="match status" value="2"/>
</dbReference>
<feature type="transmembrane region" description="Helical" evidence="6">
    <location>
        <begin position="89"/>
        <end position="107"/>
    </location>
</feature>
<feature type="transmembrane region" description="Helical" evidence="6">
    <location>
        <begin position="413"/>
        <end position="433"/>
    </location>
</feature>
<accession>A0A2H3CNL9</accession>
<dbReference type="GO" id="GO:0016020">
    <property type="term" value="C:membrane"/>
    <property type="evidence" value="ECO:0007669"/>
    <property type="project" value="UniProtKB-SubCell"/>
</dbReference>
<feature type="transmembrane region" description="Helical" evidence="6">
    <location>
        <begin position="386"/>
        <end position="407"/>
    </location>
</feature>
<evidence type="ECO:0000256" key="1">
    <source>
        <dbReference type="ARBA" id="ARBA00004141"/>
    </source>
</evidence>
<evidence type="ECO:0000256" key="5">
    <source>
        <dbReference type="ARBA" id="ARBA00023136"/>
    </source>
</evidence>
<keyword evidence="9" id="KW-1185">Reference proteome</keyword>
<dbReference type="Proteomes" id="UP000217790">
    <property type="component" value="Unassembled WGS sequence"/>
</dbReference>
<dbReference type="AlphaFoldDB" id="A0A2H3CNL9"/>
<feature type="domain" description="Major facilitator superfamily (MFS) profile" evidence="7">
    <location>
        <begin position="93"/>
        <end position="505"/>
    </location>
</feature>
<dbReference type="FunFam" id="1.20.1250.20:FF:000013">
    <property type="entry name" value="MFS general substrate transporter"/>
    <property type="match status" value="1"/>
</dbReference>
<gene>
    <name evidence="8" type="ORF">ARMGADRAFT_1003390</name>
</gene>
<feature type="transmembrane region" description="Helical" evidence="6">
    <location>
        <begin position="6"/>
        <end position="27"/>
    </location>
</feature>
<dbReference type="InterPro" id="IPR011701">
    <property type="entry name" value="MFS"/>
</dbReference>
<dbReference type="SUPFAM" id="SSF103473">
    <property type="entry name" value="MFS general substrate transporter"/>
    <property type="match status" value="1"/>
</dbReference>
<dbReference type="InParanoid" id="A0A2H3CNL9"/>
<dbReference type="OMA" id="HNWIGLA"/>
<protein>
    <submittedName>
        <fullName evidence="8">MFS general substrate transporter</fullName>
    </submittedName>
</protein>
<keyword evidence="4 6" id="KW-1133">Transmembrane helix</keyword>
<dbReference type="InterPro" id="IPR036259">
    <property type="entry name" value="MFS_trans_sf"/>
</dbReference>
<evidence type="ECO:0000256" key="3">
    <source>
        <dbReference type="ARBA" id="ARBA00022692"/>
    </source>
</evidence>
<dbReference type="GO" id="GO:0022857">
    <property type="term" value="F:transmembrane transporter activity"/>
    <property type="evidence" value="ECO:0007669"/>
    <property type="project" value="InterPro"/>
</dbReference>
<dbReference type="Pfam" id="PF07690">
    <property type="entry name" value="MFS_1"/>
    <property type="match status" value="1"/>
</dbReference>
<evidence type="ECO:0000256" key="4">
    <source>
        <dbReference type="ARBA" id="ARBA00022989"/>
    </source>
</evidence>
<keyword evidence="5 6" id="KW-0472">Membrane</keyword>
<keyword evidence="3 6" id="KW-0812">Transmembrane</keyword>
<evidence type="ECO:0000256" key="6">
    <source>
        <dbReference type="SAM" id="Phobius"/>
    </source>
</evidence>
<sequence>MCFQTQWFFCPFWSLITACLVSLVEILKHQEWNPPLSWISTMSVLLYRSSSADDSDTTVIHSPSLSEIELEAGSKQLDASFERKTMRRVDWRLLPILGALYALSLIDRTNVGVAGLTSMSADLGLDVGTRYSIVSCIYFVPYILLELPSNMFLRAVGARNLLTGTVLAWGAVQLAMGFVPTWGYLVLCRTLLGVFEAGFFPALVFIVTTWYKRPEVQKKLAALYMTSILAGGFSAILAYALNLLDGKGGLSGWSWIFIIEGAATMIFGIASWIFIPDFPDKNTFLTAEQTALVLRRIEEDRGDALPDSMRGKVLLHLSDWKVWIFALMYLCVTVPAYAIGFFVTSILSGMGWNLEMSLLLTAPPYAFAAVSVVSFAWLSDRYHMRALFIAIQTVMTIIGLTLTAYAGPPGWRYTGIFLANAGCSASIPGILAYSSNNIISHSKRAVTTAITVSFGGIGGIIATTIYRQQDIPRYIPGLLTTISLQVLLLILLGIMTAHFWYENKKVKSKGDGQAGEFLYML</sequence>
<dbReference type="PROSITE" id="PS50850">
    <property type="entry name" value="MFS"/>
    <property type="match status" value="1"/>
</dbReference>
<keyword evidence="2" id="KW-0813">Transport</keyword>
<name>A0A2H3CNL9_ARMGA</name>
<dbReference type="PANTHER" id="PTHR43791:SF3">
    <property type="entry name" value="MAJOR FACILITATOR SUPERFAMILY (MFS) PROFILE DOMAIN-CONTAINING PROTEIN"/>
    <property type="match status" value="1"/>
</dbReference>
<dbReference type="FunFam" id="1.20.1250.20:FF:000018">
    <property type="entry name" value="MFS transporter permease"/>
    <property type="match status" value="1"/>
</dbReference>
<feature type="transmembrane region" description="Helical" evidence="6">
    <location>
        <begin position="191"/>
        <end position="211"/>
    </location>
</feature>
<evidence type="ECO:0000259" key="7">
    <source>
        <dbReference type="PROSITE" id="PS50850"/>
    </source>
</evidence>
<dbReference type="STRING" id="47427.A0A2H3CNL9"/>
<feature type="transmembrane region" description="Helical" evidence="6">
    <location>
        <begin position="127"/>
        <end position="145"/>
    </location>
</feature>
<comment type="subcellular location">
    <subcellularLocation>
        <location evidence="1">Membrane</location>
        <topology evidence="1">Multi-pass membrane protein</topology>
    </subcellularLocation>
</comment>
<feature type="transmembrane region" description="Helical" evidence="6">
    <location>
        <begin position="166"/>
        <end position="185"/>
    </location>
</feature>
<dbReference type="EMBL" id="KZ293755">
    <property type="protein sequence ID" value="PBK79998.1"/>
    <property type="molecule type" value="Genomic_DNA"/>
</dbReference>
<dbReference type="OrthoDB" id="3639251at2759"/>
<feature type="transmembrane region" description="Helical" evidence="6">
    <location>
        <begin position="253"/>
        <end position="275"/>
    </location>
</feature>
<dbReference type="PANTHER" id="PTHR43791">
    <property type="entry name" value="PERMEASE-RELATED"/>
    <property type="match status" value="1"/>
</dbReference>
<feature type="transmembrane region" description="Helical" evidence="6">
    <location>
        <begin position="358"/>
        <end position="379"/>
    </location>
</feature>
<evidence type="ECO:0000256" key="2">
    <source>
        <dbReference type="ARBA" id="ARBA00022448"/>
    </source>
</evidence>
<evidence type="ECO:0000313" key="8">
    <source>
        <dbReference type="EMBL" id="PBK79998.1"/>
    </source>
</evidence>
<dbReference type="InterPro" id="IPR020846">
    <property type="entry name" value="MFS_dom"/>
</dbReference>
<feature type="transmembrane region" description="Helical" evidence="6">
    <location>
        <begin position="223"/>
        <end position="241"/>
    </location>
</feature>
<proteinExistence type="predicted"/>
<evidence type="ECO:0000313" key="9">
    <source>
        <dbReference type="Proteomes" id="UP000217790"/>
    </source>
</evidence>
<organism evidence="8 9">
    <name type="scientific">Armillaria gallica</name>
    <name type="common">Bulbous honey fungus</name>
    <name type="synonym">Armillaria bulbosa</name>
    <dbReference type="NCBI Taxonomy" id="47427"/>
    <lineage>
        <taxon>Eukaryota</taxon>
        <taxon>Fungi</taxon>
        <taxon>Dikarya</taxon>
        <taxon>Basidiomycota</taxon>
        <taxon>Agaricomycotina</taxon>
        <taxon>Agaricomycetes</taxon>
        <taxon>Agaricomycetidae</taxon>
        <taxon>Agaricales</taxon>
        <taxon>Marasmiineae</taxon>
        <taxon>Physalacriaceae</taxon>
        <taxon>Armillaria</taxon>
    </lineage>
</organism>